<organism evidence="1 2">
    <name type="scientific">Papaver somniferum</name>
    <name type="common">Opium poppy</name>
    <dbReference type="NCBI Taxonomy" id="3469"/>
    <lineage>
        <taxon>Eukaryota</taxon>
        <taxon>Viridiplantae</taxon>
        <taxon>Streptophyta</taxon>
        <taxon>Embryophyta</taxon>
        <taxon>Tracheophyta</taxon>
        <taxon>Spermatophyta</taxon>
        <taxon>Magnoliopsida</taxon>
        <taxon>Ranunculales</taxon>
        <taxon>Papaveraceae</taxon>
        <taxon>Papaveroideae</taxon>
        <taxon>Papaver</taxon>
    </lineage>
</organism>
<reference evidence="1 2" key="1">
    <citation type="journal article" date="2018" name="Science">
        <title>The opium poppy genome and morphinan production.</title>
        <authorList>
            <person name="Guo L."/>
            <person name="Winzer T."/>
            <person name="Yang X."/>
            <person name="Li Y."/>
            <person name="Ning Z."/>
            <person name="He Z."/>
            <person name="Teodor R."/>
            <person name="Lu Y."/>
            <person name="Bowser T.A."/>
            <person name="Graham I.A."/>
            <person name="Ye K."/>
        </authorList>
    </citation>
    <scope>NUCLEOTIDE SEQUENCE [LARGE SCALE GENOMIC DNA]</scope>
    <source>
        <strain evidence="2">cv. HN1</strain>
        <tissue evidence="1">Leaves</tissue>
    </source>
</reference>
<evidence type="ECO:0000313" key="1">
    <source>
        <dbReference type="EMBL" id="RZC71783.1"/>
    </source>
</evidence>
<feature type="non-terminal residue" evidence="1">
    <location>
        <position position="1"/>
    </location>
</feature>
<dbReference type="AlphaFoldDB" id="A0A4Y7KEI1"/>
<keyword evidence="2" id="KW-1185">Reference proteome</keyword>
<dbReference type="Gramene" id="RZC71783">
    <property type="protein sequence ID" value="RZC71783"/>
    <property type="gene ID" value="C5167_034946"/>
</dbReference>
<protein>
    <submittedName>
        <fullName evidence="1">Uncharacterized protein</fullName>
    </submittedName>
</protein>
<dbReference type="Proteomes" id="UP000316621">
    <property type="component" value="Chromosome 7"/>
</dbReference>
<sequence>VCVAGIEGEPLNLYEHVGEAIGFAAWLMFFARTLQYSGSLGYFHLLVKIFEEIEDMAPEIQDEETELADVAALKNQRALRTASGCNLTVVKFPHTSLQTVKNCEVLKKNRGNQELHVFLRRKGSQVSLETKSVRRGGRSFPSELLC</sequence>
<gene>
    <name evidence="1" type="ORF">C5167_034946</name>
</gene>
<evidence type="ECO:0000313" key="2">
    <source>
        <dbReference type="Proteomes" id="UP000316621"/>
    </source>
</evidence>
<name>A0A4Y7KEI1_PAPSO</name>
<dbReference type="EMBL" id="CM010721">
    <property type="protein sequence ID" value="RZC71783.1"/>
    <property type="molecule type" value="Genomic_DNA"/>
</dbReference>
<accession>A0A4Y7KEI1</accession>
<proteinExistence type="predicted"/>